<evidence type="ECO:0000313" key="6">
    <source>
        <dbReference type="EMBL" id="KHJ93133.1"/>
    </source>
</evidence>
<comment type="subcellular location">
    <subcellularLocation>
        <location evidence="1">Nucleus</location>
    </subcellularLocation>
</comment>
<dbReference type="Pfam" id="PF00808">
    <property type="entry name" value="CBFD_NFYB_HMF"/>
    <property type="match status" value="1"/>
</dbReference>
<evidence type="ECO:0000256" key="4">
    <source>
        <dbReference type="SAM" id="MobiDB-lite"/>
    </source>
</evidence>
<evidence type="ECO:0000259" key="5">
    <source>
        <dbReference type="Pfam" id="PF00808"/>
    </source>
</evidence>
<dbReference type="GO" id="GO:0008623">
    <property type="term" value="C:CHRAC"/>
    <property type="evidence" value="ECO:0007669"/>
    <property type="project" value="TreeGrafter"/>
</dbReference>
<dbReference type="SUPFAM" id="SSF47113">
    <property type="entry name" value="Histone-fold"/>
    <property type="match status" value="1"/>
</dbReference>
<evidence type="ECO:0000256" key="2">
    <source>
        <dbReference type="ARBA" id="ARBA00023242"/>
    </source>
</evidence>
<feature type="domain" description="Transcription factor CBF/NF-Y/archaeal histone" evidence="5">
    <location>
        <begin position="10"/>
        <end position="70"/>
    </location>
</feature>
<name>A0A0B1T6I3_OESDE</name>
<dbReference type="OrthoDB" id="1707486at2759"/>
<dbReference type="Gene3D" id="1.10.20.10">
    <property type="entry name" value="Histone, subunit A"/>
    <property type="match status" value="1"/>
</dbReference>
<evidence type="ECO:0000256" key="3">
    <source>
        <dbReference type="ARBA" id="ARBA00039793"/>
    </source>
</evidence>
<dbReference type="InterPro" id="IPR051377">
    <property type="entry name" value="DNA_Pol-Epsilon_Subunit"/>
</dbReference>
<dbReference type="GO" id="GO:0031490">
    <property type="term" value="F:chromatin DNA binding"/>
    <property type="evidence" value="ECO:0007669"/>
    <property type="project" value="TreeGrafter"/>
</dbReference>
<reference evidence="6 7" key="1">
    <citation type="submission" date="2014-03" db="EMBL/GenBank/DDBJ databases">
        <title>Draft genome of the hookworm Oesophagostomum dentatum.</title>
        <authorList>
            <person name="Mitreva M."/>
        </authorList>
    </citation>
    <scope>NUCLEOTIDE SEQUENCE [LARGE SCALE GENOMIC DNA]</scope>
    <source>
        <strain evidence="6 7">OD-Hann</strain>
    </source>
</reference>
<feature type="compositionally biased region" description="Basic residues" evidence="4">
    <location>
        <begin position="97"/>
        <end position="108"/>
    </location>
</feature>
<protein>
    <recommendedName>
        <fullName evidence="3">DNA polymerase epsilon subunit 3</fullName>
    </recommendedName>
</protein>
<keyword evidence="7" id="KW-1185">Reference proteome</keyword>
<organism evidence="6 7">
    <name type="scientific">Oesophagostomum dentatum</name>
    <name type="common">Nodular worm</name>
    <dbReference type="NCBI Taxonomy" id="61180"/>
    <lineage>
        <taxon>Eukaryota</taxon>
        <taxon>Metazoa</taxon>
        <taxon>Ecdysozoa</taxon>
        <taxon>Nematoda</taxon>
        <taxon>Chromadorea</taxon>
        <taxon>Rhabditida</taxon>
        <taxon>Rhabditina</taxon>
        <taxon>Rhabditomorpha</taxon>
        <taxon>Strongyloidea</taxon>
        <taxon>Strongylidae</taxon>
        <taxon>Oesophagostomum</taxon>
    </lineage>
</organism>
<evidence type="ECO:0000256" key="1">
    <source>
        <dbReference type="ARBA" id="ARBA00004123"/>
    </source>
</evidence>
<dbReference type="GO" id="GO:0008622">
    <property type="term" value="C:epsilon DNA polymerase complex"/>
    <property type="evidence" value="ECO:0007669"/>
    <property type="project" value="TreeGrafter"/>
</dbReference>
<accession>A0A0B1T6I3</accession>
<proteinExistence type="predicted"/>
<keyword evidence="2" id="KW-0539">Nucleus</keyword>
<feature type="region of interest" description="Disordered" evidence="4">
    <location>
        <begin position="96"/>
        <end position="134"/>
    </location>
</feature>
<dbReference type="PANTHER" id="PTHR46172:SF1">
    <property type="entry name" value="DNA POLYMERASE EPSILON SUBUNIT 3"/>
    <property type="match status" value="1"/>
</dbReference>
<dbReference type="Proteomes" id="UP000053660">
    <property type="component" value="Unassembled WGS sequence"/>
</dbReference>
<gene>
    <name evidence="6" type="ORF">OESDEN_06963</name>
</gene>
<dbReference type="EMBL" id="KN550933">
    <property type="protein sequence ID" value="KHJ93133.1"/>
    <property type="molecule type" value="Genomic_DNA"/>
</dbReference>
<dbReference type="InterPro" id="IPR009072">
    <property type="entry name" value="Histone-fold"/>
</dbReference>
<dbReference type="AlphaFoldDB" id="A0A0B1T6I3"/>
<evidence type="ECO:0000313" key="7">
    <source>
        <dbReference type="Proteomes" id="UP000053660"/>
    </source>
</evidence>
<sequence length="134" mass="14834">MSDQKVEELRLPMAVLNRIVKSCLPNGAAISKDARTYLMRACAVFIFYLITQAEEHASSKKRKTVNIEDVMVGLKTGGFEFIHEALHDAFESCKASKASKVKITRKRGANFSRSKDDEDTPPFPLSLGQGLSQA</sequence>
<dbReference type="CDD" id="cd22928">
    <property type="entry name" value="HFD_POLE3_DPB4"/>
    <property type="match status" value="1"/>
</dbReference>
<dbReference type="GO" id="GO:0031507">
    <property type="term" value="P:heterochromatin formation"/>
    <property type="evidence" value="ECO:0007669"/>
    <property type="project" value="TreeGrafter"/>
</dbReference>
<dbReference type="GO" id="GO:0046982">
    <property type="term" value="F:protein heterodimerization activity"/>
    <property type="evidence" value="ECO:0007669"/>
    <property type="project" value="InterPro"/>
</dbReference>
<dbReference type="PANTHER" id="PTHR46172">
    <property type="entry name" value="DNA POLYMERASE EPSILON SUBUNIT 3"/>
    <property type="match status" value="1"/>
</dbReference>
<dbReference type="InterPro" id="IPR003958">
    <property type="entry name" value="CBFA_NFYB_domain"/>
</dbReference>
<dbReference type="GO" id="GO:0006272">
    <property type="term" value="P:leading strand elongation"/>
    <property type="evidence" value="ECO:0007669"/>
    <property type="project" value="TreeGrafter"/>
</dbReference>
<dbReference type="GO" id="GO:0006974">
    <property type="term" value="P:DNA damage response"/>
    <property type="evidence" value="ECO:0007669"/>
    <property type="project" value="TreeGrafter"/>
</dbReference>